<organism evidence="1 2">
    <name type="scientific">Shewanella benthica</name>
    <dbReference type="NCBI Taxonomy" id="43661"/>
    <lineage>
        <taxon>Bacteria</taxon>
        <taxon>Pseudomonadati</taxon>
        <taxon>Pseudomonadota</taxon>
        <taxon>Gammaproteobacteria</taxon>
        <taxon>Alteromonadales</taxon>
        <taxon>Shewanellaceae</taxon>
        <taxon>Shewanella</taxon>
    </lineage>
</organism>
<proteinExistence type="predicted"/>
<evidence type="ECO:0000313" key="1">
    <source>
        <dbReference type="EMBL" id="SQH76852.1"/>
    </source>
</evidence>
<dbReference type="AlphaFoldDB" id="A0A330M433"/>
<sequence length="45" mass="5138">MMARVTSDLVPEEGKYPWNILVIPKLNLLVLFFDMINVIGFESAL</sequence>
<name>A0A330M433_9GAMM</name>
<dbReference type="EMBL" id="LS483452">
    <property type="protein sequence ID" value="SQH76852.1"/>
    <property type="molecule type" value="Genomic_DNA"/>
</dbReference>
<reference evidence="2" key="1">
    <citation type="submission" date="2018-06" db="EMBL/GenBank/DDBJ databases">
        <authorList>
            <person name="Cea G.-C."/>
            <person name="William W."/>
        </authorList>
    </citation>
    <scope>NUCLEOTIDE SEQUENCE [LARGE SCALE GENOMIC DNA]</scope>
    <source>
        <strain evidence="2">DB21MT-2</strain>
    </source>
</reference>
<dbReference type="Proteomes" id="UP000250123">
    <property type="component" value="Chromosome SHEWBE"/>
</dbReference>
<gene>
    <name evidence="1" type="ORF">SHEWBE_2889</name>
</gene>
<dbReference type="KEGG" id="sbk:SHEWBE_2889"/>
<accession>A0A330M433</accession>
<protein>
    <submittedName>
        <fullName evidence="1">Uncharacterized protein</fullName>
    </submittedName>
</protein>
<evidence type="ECO:0000313" key="2">
    <source>
        <dbReference type="Proteomes" id="UP000250123"/>
    </source>
</evidence>